<reference evidence="2 3" key="1">
    <citation type="submission" date="2019-02" db="EMBL/GenBank/DDBJ databases">
        <title>Deep-cultivation of Planctomycetes and their phenomic and genomic characterization uncovers novel biology.</title>
        <authorList>
            <person name="Wiegand S."/>
            <person name="Jogler M."/>
            <person name="Boedeker C."/>
            <person name="Pinto D."/>
            <person name="Vollmers J."/>
            <person name="Rivas-Marin E."/>
            <person name="Kohn T."/>
            <person name="Peeters S.H."/>
            <person name="Heuer A."/>
            <person name="Rast P."/>
            <person name="Oberbeckmann S."/>
            <person name="Bunk B."/>
            <person name="Jeske O."/>
            <person name="Meyerdierks A."/>
            <person name="Storesund J.E."/>
            <person name="Kallscheuer N."/>
            <person name="Luecker S."/>
            <person name="Lage O.M."/>
            <person name="Pohl T."/>
            <person name="Merkel B.J."/>
            <person name="Hornburger P."/>
            <person name="Mueller R.-W."/>
            <person name="Bruemmer F."/>
            <person name="Labrenz M."/>
            <person name="Spormann A.M."/>
            <person name="Op Den Camp H."/>
            <person name="Overmann J."/>
            <person name="Amann R."/>
            <person name="Jetten M.S.M."/>
            <person name="Mascher T."/>
            <person name="Medema M.H."/>
            <person name="Devos D.P."/>
            <person name="Kaster A.-K."/>
            <person name="Ovreas L."/>
            <person name="Rohde M."/>
            <person name="Galperin M.Y."/>
            <person name="Jogler C."/>
        </authorList>
    </citation>
    <scope>NUCLEOTIDE SEQUENCE [LARGE SCALE GENOMIC DNA]</scope>
    <source>
        <strain evidence="2 3">Pla52o</strain>
    </source>
</reference>
<feature type="domain" description="DUF1559" evidence="1">
    <location>
        <begin position="18"/>
        <end position="265"/>
    </location>
</feature>
<name>A0A5C6CG10_9BACT</name>
<evidence type="ECO:0000313" key="2">
    <source>
        <dbReference type="EMBL" id="TWU23112.1"/>
    </source>
</evidence>
<dbReference type="InterPro" id="IPR011453">
    <property type="entry name" value="DUF1559"/>
</dbReference>
<keyword evidence="3" id="KW-1185">Reference proteome</keyword>
<accession>A0A5C6CG10</accession>
<dbReference type="EMBL" id="SJPT01000004">
    <property type="protein sequence ID" value="TWU23112.1"/>
    <property type="molecule type" value="Genomic_DNA"/>
</dbReference>
<dbReference type="Gene3D" id="3.30.700.10">
    <property type="entry name" value="Glycoprotein, Type 4 Pilin"/>
    <property type="match status" value="1"/>
</dbReference>
<dbReference type="InterPro" id="IPR027558">
    <property type="entry name" value="Pre_pil_HX9DG_C"/>
</dbReference>
<dbReference type="PANTHER" id="PTHR30093:SF2">
    <property type="entry name" value="TYPE II SECRETION SYSTEM PROTEIN H"/>
    <property type="match status" value="1"/>
</dbReference>
<dbReference type="Pfam" id="PF07596">
    <property type="entry name" value="SBP_bac_10"/>
    <property type="match status" value="1"/>
</dbReference>
<dbReference type="NCBIfam" id="TIGR04294">
    <property type="entry name" value="pre_pil_HX9DG"/>
    <property type="match status" value="1"/>
</dbReference>
<comment type="caution">
    <text evidence="2">The sequence shown here is derived from an EMBL/GenBank/DDBJ whole genome shotgun (WGS) entry which is preliminary data.</text>
</comment>
<dbReference type="AlphaFoldDB" id="A0A5C6CG10"/>
<gene>
    <name evidence="2" type="ORF">Pla52o_26470</name>
</gene>
<organism evidence="2 3">
    <name type="scientific">Novipirellula galeiformis</name>
    <dbReference type="NCBI Taxonomy" id="2528004"/>
    <lineage>
        <taxon>Bacteria</taxon>
        <taxon>Pseudomonadati</taxon>
        <taxon>Planctomycetota</taxon>
        <taxon>Planctomycetia</taxon>
        <taxon>Pirellulales</taxon>
        <taxon>Pirellulaceae</taxon>
        <taxon>Novipirellula</taxon>
    </lineage>
</organism>
<evidence type="ECO:0000313" key="3">
    <source>
        <dbReference type="Proteomes" id="UP000316304"/>
    </source>
</evidence>
<dbReference type="SUPFAM" id="SSF54523">
    <property type="entry name" value="Pili subunits"/>
    <property type="match status" value="1"/>
</dbReference>
<evidence type="ECO:0000259" key="1">
    <source>
        <dbReference type="Pfam" id="PF07596"/>
    </source>
</evidence>
<dbReference type="Proteomes" id="UP000316304">
    <property type="component" value="Unassembled WGS sequence"/>
</dbReference>
<dbReference type="PANTHER" id="PTHR30093">
    <property type="entry name" value="GENERAL SECRETION PATHWAY PROTEIN G"/>
    <property type="match status" value="1"/>
</dbReference>
<sequence length="283" mass="30615">MVIAIIGVLVGLLLPAVQAAREAARRMSCGNNLKQIGLAMHNYHDSLGSFPTGAYTSCCYGTWLPLILPYMEQGNLAELYVDWGNTSGFSYSSTLNKTNVTTKRIPAFSCPSDLDNAPLQEITSHSYAVNYGNTDLLQVATLNGVTFRGAPFGPYTDSKTKFRDILDGTSSTLMVAEVRQGQGADLRGFLWWRDASGMQAYLGPNSSLPDRLPGTWYCEPVPGLPCEVSSTSNPTTFASRSLHPGIVQAVNCDGSVNTYSDSIDLNVWRARSTTQGSEVISMD</sequence>
<protein>
    <recommendedName>
        <fullName evidence="1">DUF1559 domain-containing protein</fullName>
    </recommendedName>
</protein>
<proteinExistence type="predicted"/>
<dbReference type="InterPro" id="IPR045584">
    <property type="entry name" value="Pilin-like"/>
</dbReference>